<keyword evidence="12" id="KW-0119">Carbohydrate metabolism</keyword>
<name>A0A852RHL5_9ACTN</name>
<evidence type="ECO:0000256" key="1">
    <source>
        <dbReference type="ARBA" id="ARBA00004964"/>
    </source>
</evidence>
<accession>A0A852RHL5</accession>
<keyword evidence="9 16" id="KW-0418">Kinase</keyword>
<keyword evidence="8" id="KW-0547">Nucleotide-binding</keyword>
<dbReference type="GO" id="GO:0016301">
    <property type="term" value="F:kinase activity"/>
    <property type="evidence" value="ECO:0007669"/>
    <property type="project" value="UniProtKB-KW"/>
</dbReference>
<proteinExistence type="inferred from homology"/>
<dbReference type="SUPFAM" id="SSF56112">
    <property type="entry name" value="Protein kinase-like (PK-like)"/>
    <property type="match status" value="1"/>
</dbReference>
<evidence type="ECO:0000313" key="16">
    <source>
        <dbReference type="EMBL" id="NYD28836.1"/>
    </source>
</evidence>
<comment type="similarity">
    <text evidence="2">Belongs to the aminoglycoside phosphotransferase family.</text>
</comment>
<protein>
    <recommendedName>
        <fullName evidence="5">Maltokinase</fullName>
        <ecNumber evidence="4">2.7.1.175</ecNumber>
    </recommendedName>
    <alternativeName>
        <fullName evidence="13">Maltose-1-phosphate synthase</fullName>
    </alternativeName>
</protein>
<keyword evidence="11" id="KW-0320">Glycogen biosynthesis</keyword>
<evidence type="ECO:0000256" key="11">
    <source>
        <dbReference type="ARBA" id="ARBA00023056"/>
    </source>
</evidence>
<dbReference type="RefSeq" id="WP_179725046.1">
    <property type="nucleotide sequence ID" value="NZ_BAABEF010000001.1"/>
</dbReference>
<evidence type="ECO:0000256" key="3">
    <source>
        <dbReference type="ARBA" id="ARBA00011245"/>
    </source>
</evidence>
<gene>
    <name evidence="16" type="ORF">BJ958_000382</name>
</gene>
<evidence type="ECO:0000256" key="9">
    <source>
        <dbReference type="ARBA" id="ARBA00022777"/>
    </source>
</evidence>
<feature type="domain" description="Maltokinase N-terminal cap" evidence="15">
    <location>
        <begin position="9"/>
        <end position="96"/>
    </location>
</feature>
<evidence type="ECO:0000256" key="7">
    <source>
        <dbReference type="ARBA" id="ARBA00022679"/>
    </source>
</evidence>
<dbReference type="InterPro" id="IPR040999">
    <property type="entry name" value="Mak_N_cap"/>
</dbReference>
<evidence type="ECO:0000259" key="15">
    <source>
        <dbReference type="Pfam" id="PF18085"/>
    </source>
</evidence>
<keyword evidence="6" id="KW-0321">Glycogen metabolism</keyword>
<dbReference type="EC" id="2.7.1.175" evidence="4"/>
<organism evidence="16 17">
    <name type="scientific">Nocardioides kongjuensis</name>
    <dbReference type="NCBI Taxonomy" id="349522"/>
    <lineage>
        <taxon>Bacteria</taxon>
        <taxon>Bacillati</taxon>
        <taxon>Actinomycetota</taxon>
        <taxon>Actinomycetes</taxon>
        <taxon>Propionibacteriales</taxon>
        <taxon>Nocardioidaceae</taxon>
        <taxon>Nocardioides</taxon>
    </lineage>
</organism>
<keyword evidence="10" id="KW-0067">ATP-binding</keyword>
<dbReference type="Gene3D" id="3.90.1200.10">
    <property type="match status" value="1"/>
</dbReference>
<evidence type="ECO:0000256" key="12">
    <source>
        <dbReference type="ARBA" id="ARBA00023277"/>
    </source>
</evidence>
<evidence type="ECO:0000256" key="4">
    <source>
        <dbReference type="ARBA" id="ARBA00011962"/>
    </source>
</evidence>
<evidence type="ECO:0000256" key="13">
    <source>
        <dbReference type="ARBA" id="ARBA00031251"/>
    </source>
</evidence>
<comment type="catalytic activity">
    <reaction evidence="14">
        <text>D-maltose + ATP = alpha-maltose 1-phosphate + ADP + H(+)</text>
        <dbReference type="Rhea" id="RHEA:31915"/>
        <dbReference type="ChEBI" id="CHEBI:15378"/>
        <dbReference type="ChEBI" id="CHEBI:17306"/>
        <dbReference type="ChEBI" id="CHEBI:30616"/>
        <dbReference type="ChEBI" id="CHEBI:63576"/>
        <dbReference type="ChEBI" id="CHEBI:456216"/>
        <dbReference type="EC" id="2.7.1.175"/>
    </reaction>
</comment>
<keyword evidence="17" id="KW-1185">Reference proteome</keyword>
<evidence type="ECO:0000256" key="8">
    <source>
        <dbReference type="ARBA" id="ARBA00022741"/>
    </source>
</evidence>
<comment type="pathway">
    <text evidence="1">Glycan biosynthesis; glycogen biosynthesis.</text>
</comment>
<comment type="caution">
    <text evidence="16">The sequence shown here is derived from an EMBL/GenBank/DDBJ whole genome shotgun (WGS) entry which is preliminary data.</text>
</comment>
<evidence type="ECO:0000256" key="6">
    <source>
        <dbReference type="ARBA" id="ARBA00022600"/>
    </source>
</evidence>
<evidence type="ECO:0000256" key="2">
    <source>
        <dbReference type="ARBA" id="ARBA00006219"/>
    </source>
</evidence>
<dbReference type="GO" id="GO:0005978">
    <property type="term" value="P:glycogen biosynthetic process"/>
    <property type="evidence" value="ECO:0007669"/>
    <property type="project" value="UniProtKB-UniPathway"/>
</dbReference>
<dbReference type="Pfam" id="PF18085">
    <property type="entry name" value="Mak_N_cap"/>
    <property type="match status" value="1"/>
</dbReference>
<comment type="subunit">
    <text evidence="3">Monomer.</text>
</comment>
<dbReference type="EMBL" id="JACCBF010000001">
    <property type="protein sequence ID" value="NYD28836.1"/>
    <property type="molecule type" value="Genomic_DNA"/>
</dbReference>
<keyword evidence="7 16" id="KW-0808">Transferase</keyword>
<evidence type="ECO:0000313" key="17">
    <source>
        <dbReference type="Proteomes" id="UP000582231"/>
    </source>
</evidence>
<dbReference type="AlphaFoldDB" id="A0A852RHL5"/>
<evidence type="ECO:0000256" key="14">
    <source>
        <dbReference type="ARBA" id="ARBA00049067"/>
    </source>
</evidence>
<dbReference type="GO" id="GO:0005524">
    <property type="term" value="F:ATP binding"/>
    <property type="evidence" value="ECO:0007669"/>
    <property type="project" value="UniProtKB-KW"/>
</dbReference>
<reference evidence="16 17" key="1">
    <citation type="submission" date="2020-07" db="EMBL/GenBank/DDBJ databases">
        <title>Sequencing the genomes of 1000 actinobacteria strains.</title>
        <authorList>
            <person name="Klenk H.-P."/>
        </authorList>
    </citation>
    <scope>NUCLEOTIDE SEQUENCE [LARGE SCALE GENOMIC DNA]</scope>
    <source>
        <strain evidence="16 17">DSM 19082</strain>
    </source>
</reference>
<dbReference type="InterPro" id="IPR011009">
    <property type="entry name" value="Kinase-like_dom_sf"/>
</dbReference>
<sequence length="445" mass="48777">MTASFLAPFLEHRRWFGGKGRAFTVTGTRELLRLGSAPEVVVLLVEVTYDDDGDRELYQVPLALYDEPQERLEHAYVGHWPADDEAGRPAYDAPSDRAATAHLLHAFGERPGFVRLPGHDLDLDAPGSLFSGEQSNSSILFGEDSVLKLFRKVTPGENPDITTHRVLTEAGSTHVAQLYGWIEVEDLQLGMLQQFLRTASDGWDLALASVRDLFAEADLHAEEVGGDFASEAARLGTALAEVHAQLAESFPTSSIAGTDLATAMGNRLTAALEVVPELAEYASSAQRVFAAVAELREVPVQRVHGDLHLGQTLRTVLGWKLVDFEGEPAKPLAERVLPDSPWRDVAGMLRSFDYAPHAVAESMPEEDPDVLHQRSVRADEWARRNRKAFLAAYLGGQPLWPAARALLTAYVVDKAVYECIYEARNRPTWLPIPLAGVARLTAGSD</sequence>
<dbReference type="UniPathway" id="UPA00164"/>
<evidence type="ECO:0000256" key="5">
    <source>
        <dbReference type="ARBA" id="ARBA00013882"/>
    </source>
</evidence>
<dbReference type="Proteomes" id="UP000582231">
    <property type="component" value="Unassembled WGS sequence"/>
</dbReference>
<evidence type="ECO:0000256" key="10">
    <source>
        <dbReference type="ARBA" id="ARBA00022840"/>
    </source>
</evidence>